<feature type="transmembrane region" description="Helical" evidence="1">
    <location>
        <begin position="219"/>
        <end position="239"/>
    </location>
</feature>
<feature type="transmembrane region" description="Helical" evidence="1">
    <location>
        <begin position="372"/>
        <end position="395"/>
    </location>
</feature>
<organism evidence="3 4">
    <name type="scientific">Prorocentrum cordatum</name>
    <dbReference type="NCBI Taxonomy" id="2364126"/>
    <lineage>
        <taxon>Eukaryota</taxon>
        <taxon>Sar</taxon>
        <taxon>Alveolata</taxon>
        <taxon>Dinophyceae</taxon>
        <taxon>Prorocentrales</taxon>
        <taxon>Prorocentraceae</taxon>
        <taxon>Prorocentrum</taxon>
    </lineage>
</organism>
<feature type="transmembrane region" description="Helical" evidence="1">
    <location>
        <begin position="68"/>
        <end position="93"/>
    </location>
</feature>
<keyword evidence="1" id="KW-0472">Membrane</keyword>
<feature type="transmembrane region" description="Helical" evidence="1">
    <location>
        <begin position="348"/>
        <end position="365"/>
    </location>
</feature>
<comment type="caution">
    <text evidence="3">The sequence shown here is derived from an EMBL/GenBank/DDBJ whole genome shotgun (WGS) entry which is preliminary data.</text>
</comment>
<gene>
    <name evidence="3" type="ORF">PCOR1329_LOCUS21157</name>
</gene>
<feature type="transmembrane region" description="Helical" evidence="1">
    <location>
        <begin position="105"/>
        <end position="124"/>
    </location>
</feature>
<proteinExistence type="predicted"/>
<evidence type="ECO:0000256" key="1">
    <source>
        <dbReference type="SAM" id="Phobius"/>
    </source>
</evidence>
<protein>
    <submittedName>
        <fullName evidence="3">Uncharacterized protein</fullName>
    </submittedName>
</protein>
<dbReference type="Proteomes" id="UP001189429">
    <property type="component" value="Unassembled WGS sequence"/>
</dbReference>
<feature type="transmembrane region" description="Helical" evidence="1">
    <location>
        <begin position="455"/>
        <end position="474"/>
    </location>
</feature>
<feature type="transmembrane region" description="Helical" evidence="1">
    <location>
        <begin position="188"/>
        <end position="207"/>
    </location>
</feature>
<feature type="transmembrane region" description="Helical" evidence="1">
    <location>
        <begin position="415"/>
        <end position="434"/>
    </location>
</feature>
<evidence type="ECO:0000313" key="4">
    <source>
        <dbReference type="Proteomes" id="UP001189429"/>
    </source>
</evidence>
<feature type="transmembrane region" description="Helical" evidence="1">
    <location>
        <begin position="315"/>
        <end position="336"/>
    </location>
</feature>
<evidence type="ECO:0000256" key="2">
    <source>
        <dbReference type="SAM" id="SignalP"/>
    </source>
</evidence>
<keyword evidence="2" id="KW-0732">Signal</keyword>
<feature type="signal peptide" evidence="2">
    <location>
        <begin position="1"/>
        <end position="18"/>
    </location>
</feature>
<feature type="transmembrane region" description="Helical" evidence="1">
    <location>
        <begin position="144"/>
        <end position="167"/>
    </location>
</feature>
<accession>A0ABN9RLX1</accession>
<evidence type="ECO:0000313" key="3">
    <source>
        <dbReference type="EMBL" id="CAK0819071.1"/>
    </source>
</evidence>
<keyword evidence="1" id="KW-0812">Transmembrane</keyword>
<sequence length="575" mass="62228">MAAARAALLLALACGAMAGVGTAGTPAALLDAQAAEANASRSRVQQASPPPAPGRAGSEAQVQAHVDFAVGCVLLGAVTFIMVVCPSPIFYFLNSKDPDRRNYSWAIVSSAIVTFCGVLVTSAWNGLNKYFYSEYTGSAPGQNAQALLCLWAYLGWYLALQVVLAYLSGAIGQAPKSVDSMVSECKCWATLMSMITGNSCMSFWGLVQISARTAYPESTLAIFLVIPICVICQLVLFWVSHRARYWTALADDGKMDQYEALWDKFVADLEGSVLNMSVSHLSIQAVRAVISGDMPLFNGTNPRGFHAQLMDAYELFLMALVFGITMVVVNLIHIRFRGIELKVTKSRLKGTLGNCIAFCVLWGLNWSIGRTWGVHGVVGGMVLALVVTMLGMFLIVVLDQLADLECTGETFDEELYAFCPCIAILIGFSWKQAFTTSVGTLTQQTHYLDPAIETLILTACLVTVVIPAWKWYILPVILEPELAAIKKTMPDVENLEGENAVRLAIAGTAQYDVKAMQEAEEQRDPSRAAGLHAALLQKRDTSAPGDELLRRRNEELEMAIARIHGLCSAAGGARV</sequence>
<feature type="chain" id="PRO_5047278144" evidence="2">
    <location>
        <begin position="19"/>
        <end position="575"/>
    </location>
</feature>
<keyword evidence="1" id="KW-1133">Transmembrane helix</keyword>
<dbReference type="EMBL" id="CAUYUJ010006925">
    <property type="protein sequence ID" value="CAK0819071.1"/>
    <property type="molecule type" value="Genomic_DNA"/>
</dbReference>
<keyword evidence="4" id="KW-1185">Reference proteome</keyword>
<name>A0ABN9RLX1_9DINO</name>
<reference evidence="3" key="1">
    <citation type="submission" date="2023-10" db="EMBL/GenBank/DDBJ databases">
        <authorList>
            <person name="Chen Y."/>
            <person name="Shah S."/>
            <person name="Dougan E. K."/>
            <person name="Thang M."/>
            <person name="Chan C."/>
        </authorList>
    </citation>
    <scope>NUCLEOTIDE SEQUENCE [LARGE SCALE GENOMIC DNA]</scope>
</reference>